<evidence type="ECO:0000256" key="1">
    <source>
        <dbReference type="SAM" id="SignalP"/>
    </source>
</evidence>
<reference evidence="2 3" key="1">
    <citation type="submission" date="2018-09" db="EMBL/GenBank/DDBJ databases">
        <title>Bacillus saliacetes sp. nov., isolated from Thai shrimp paste (Ka-pi).</title>
        <authorList>
            <person name="Daroonpunt R."/>
            <person name="Tanasupawat S."/>
            <person name="Yiamsombut S."/>
        </authorList>
    </citation>
    <scope>NUCLEOTIDE SEQUENCE [LARGE SCALE GENOMIC DNA]</scope>
    <source>
        <strain evidence="2 3">SKP7-4</strain>
    </source>
</reference>
<keyword evidence="3" id="KW-1185">Reference proteome</keyword>
<accession>A0A3A1QU03</accession>
<dbReference type="PROSITE" id="PS51257">
    <property type="entry name" value="PROKAR_LIPOPROTEIN"/>
    <property type="match status" value="1"/>
</dbReference>
<dbReference type="EMBL" id="QXIR01000022">
    <property type="protein sequence ID" value="RIW31316.1"/>
    <property type="molecule type" value="Genomic_DNA"/>
</dbReference>
<dbReference type="OrthoDB" id="2881454at2"/>
<gene>
    <name evidence="2" type="ORF">D3H55_15175</name>
</gene>
<evidence type="ECO:0000313" key="2">
    <source>
        <dbReference type="EMBL" id="RIW31316.1"/>
    </source>
</evidence>
<evidence type="ECO:0000313" key="3">
    <source>
        <dbReference type="Proteomes" id="UP000265801"/>
    </source>
</evidence>
<sequence>MVKKAGLMMVLLLLLSGCRIEMDLNGVSSPRPMAQADGQTSTPNDKIKKEPVSVFLNGDVVYKEKQITLKLETALPKGTILNIILREYPKDASLRGIADESVQPVETPVYEGTVEANSKNIVLPVERDVEQIYNLSVEFRPEIQTDELKEIYGERGEEIVIAKNLNRYEYEGKTMIGAEASSYIGFPPGSGWLE</sequence>
<dbReference type="AlphaFoldDB" id="A0A3A1QU03"/>
<feature type="signal peptide" evidence="1">
    <location>
        <begin position="1"/>
        <end position="21"/>
    </location>
</feature>
<protein>
    <submittedName>
        <fullName evidence="2">Uncharacterized protein</fullName>
    </submittedName>
</protein>
<feature type="chain" id="PRO_5039582963" evidence="1">
    <location>
        <begin position="22"/>
        <end position="194"/>
    </location>
</feature>
<name>A0A3A1QU03_9BACI</name>
<dbReference type="RefSeq" id="WP_119548159.1">
    <property type="nucleotide sequence ID" value="NZ_QXIR01000022.1"/>
</dbReference>
<proteinExistence type="predicted"/>
<organism evidence="2 3">
    <name type="scientific">Bacillus salacetis</name>
    <dbReference type="NCBI Taxonomy" id="2315464"/>
    <lineage>
        <taxon>Bacteria</taxon>
        <taxon>Bacillati</taxon>
        <taxon>Bacillota</taxon>
        <taxon>Bacilli</taxon>
        <taxon>Bacillales</taxon>
        <taxon>Bacillaceae</taxon>
        <taxon>Bacillus</taxon>
    </lineage>
</organism>
<keyword evidence="1" id="KW-0732">Signal</keyword>
<dbReference type="Proteomes" id="UP000265801">
    <property type="component" value="Unassembled WGS sequence"/>
</dbReference>
<comment type="caution">
    <text evidence="2">The sequence shown here is derived from an EMBL/GenBank/DDBJ whole genome shotgun (WGS) entry which is preliminary data.</text>
</comment>